<comment type="caution">
    <text evidence="2">The sequence shown here is derived from an EMBL/GenBank/DDBJ whole genome shotgun (WGS) entry which is preliminary data.</text>
</comment>
<dbReference type="RefSeq" id="WP_379539363.1">
    <property type="nucleotide sequence ID" value="NZ_JBHSDR010000006.1"/>
</dbReference>
<dbReference type="Proteomes" id="UP001595828">
    <property type="component" value="Unassembled WGS sequence"/>
</dbReference>
<keyword evidence="1" id="KW-1133">Transmembrane helix</keyword>
<evidence type="ECO:0000313" key="3">
    <source>
        <dbReference type="Proteomes" id="UP001595828"/>
    </source>
</evidence>
<dbReference type="SUPFAM" id="SSF48452">
    <property type="entry name" value="TPR-like"/>
    <property type="match status" value="2"/>
</dbReference>
<feature type="transmembrane region" description="Helical" evidence="1">
    <location>
        <begin position="15"/>
        <end position="33"/>
    </location>
</feature>
<evidence type="ECO:0008006" key="4">
    <source>
        <dbReference type="Google" id="ProtNLM"/>
    </source>
</evidence>
<keyword evidence="3" id="KW-1185">Reference proteome</keyword>
<name>A0ABV8RRK4_9SPHN</name>
<evidence type="ECO:0000256" key="1">
    <source>
        <dbReference type="SAM" id="Phobius"/>
    </source>
</evidence>
<dbReference type="InterPro" id="IPR006311">
    <property type="entry name" value="TAT_signal"/>
</dbReference>
<dbReference type="InterPro" id="IPR011990">
    <property type="entry name" value="TPR-like_helical_dom_sf"/>
</dbReference>
<keyword evidence="1" id="KW-0472">Membrane</keyword>
<sequence>MDSISADPTIARRTLIVGSFAAATVAALGIAAFRPTEGKSDAKALLEQARILRSQNTRETQNQAIGLAREAVRQDPSNATAWGELGYAQATASRWRQEAESRSLREQATMSGQRALDLDPGNAKGELALATALPLCGTDSWLARADGIKRSLDRAPSDPDALVEQAFILRFTGHCAEAAAVCARLQTRHRTPPLYNIWIRALWSAGQSAERDRKLAEAAGLYPTNKMLWYTRFEVLAFGGRPDEAVALAQDARGRPEVVTESEAQDLVLLAAALGSRHAAQIDDLMGKLLTGARIGIRAATNALRVASLTGRLDDAFTLAQAYYFARGFTVGGELGGGLFVSQSQRHTNYLFEPPLSPMWKDRRFGLLIEELGLERYWREARKPPDFRGLAALSFPKG</sequence>
<keyword evidence="1" id="KW-0812">Transmembrane</keyword>
<dbReference type="Gene3D" id="1.25.40.10">
    <property type="entry name" value="Tetratricopeptide repeat domain"/>
    <property type="match status" value="2"/>
</dbReference>
<proteinExistence type="predicted"/>
<organism evidence="2 3">
    <name type="scientific">Novosphingobium tardum</name>
    <dbReference type="NCBI Taxonomy" id="1538021"/>
    <lineage>
        <taxon>Bacteria</taxon>
        <taxon>Pseudomonadati</taxon>
        <taxon>Pseudomonadota</taxon>
        <taxon>Alphaproteobacteria</taxon>
        <taxon>Sphingomonadales</taxon>
        <taxon>Sphingomonadaceae</taxon>
        <taxon>Novosphingobium</taxon>
    </lineage>
</organism>
<accession>A0ABV8RRK4</accession>
<reference evidence="3" key="1">
    <citation type="journal article" date="2019" name="Int. J. Syst. Evol. Microbiol.">
        <title>The Global Catalogue of Microorganisms (GCM) 10K type strain sequencing project: providing services to taxonomists for standard genome sequencing and annotation.</title>
        <authorList>
            <consortium name="The Broad Institute Genomics Platform"/>
            <consortium name="The Broad Institute Genome Sequencing Center for Infectious Disease"/>
            <person name="Wu L."/>
            <person name="Ma J."/>
        </authorList>
    </citation>
    <scope>NUCLEOTIDE SEQUENCE [LARGE SCALE GENOMIC DNA]</scope>
    <source>
        <strain evidence="3">CGMCC 1.12989</strain>
    </source>
</reference>
<dbReference type="PROSITE" id="PS51318">
    <property type="entry name" value="TAT"/>
    <property type="match status" value="1"/>
</dbReference>
<evidence type="ECO:0000313" key="2">
    <source>
        <dbReference type="EMBL" id="MFC4295902.1"/>
    </source>
</evidence>
<gene>
    <name evidence="2" type="ORF">ACFO0A_12625</name>
</gene>
<dbReference type="EMBL" id="JBHSDR010000006">
    <property type="protein sequence ID" value="MFC4295902.1"/>
    <property type="molecule type" value="Genomic_DNA"/>
</dbReference>
<protein>
    <recommendedName>
        <fullName evidence="4">Tetratricopeptide repeat protein</fullName>
    </recommendedName>
</protein>